<keyword evidence="5" id="KW-1185">Reference proteome</keyword>
<dbReference type="Pfam" id="PF23668">
    <property type="entry name" value="CUB_CDCP1_2"/>
    <property type="match status" value="2"/>
</dbReference>
<keyword evidence="1" id="KW-0812">Transmembrane</keyword>
<evidence type="ECO:0008006" key="6">
    <source>
        <dbReference type="Google" id="ProtNLM"/>
    </source>
</evidence>
<gene>
    <name evidence="4" type="primary">cdcp1a</name>
</gene>
<dbReference type="Pfam" id="PF23665">
    <property type="entry name" value="CDCP1_CUB_6"/>
    <property type="match status" value="2"/>
</dbReference>
<dbReference type="OMA" id="QFCPQGA"/>
<dbReference type="InterPro" id="IPR056269">
    <property type="entry name" value="CUB_CDCP1_2nd_5th"/>
</dbReference>
<feature type="transmembrane region" description="Helical" evidence="1">
    <location>
        <begin position="629"/>
        <end position="651"/>
    </location>
</feature>
<feature type="domain" description="CDCP1 second and fifth CUB" evidence="3">
    <location>
        <begin position="96"/>
        <end position="191"/>
    </location>
</feature>
<dbReference type="Proteomes" id="UP000314983">
    <property type="component" value="Chromosome 10"/>
</dbReference>
<feature type="domain" description="CDCP1 third and sixth CUB" evidence="2">
    <location>
        <begin position="200"/>
        <end position="301"/>
    </location>
</feature>
<reference evidence="5" key="2">
    <citation type="journal article" date="2017" name="Sci. Adv.">
        <title>A tail of two voltages: Proteomic comparison of the three electric organs of the electric eel.</title>
        <authorList>
            <person name="Traeger L.L."/>
            <person name="Sabat G."/>
            <person name="Barrett-Wilt G.A."/>
            <person name="Wells G.B."/>
            <person name="Sussman M.R."/>
        </authorList>
    </citation>
    <scope>NUCLEOTIDE SEQUENCE [LARGE SCALE GENOMIC DNA]</scope>
</reference>
<accession>A0A4W4HIM2</accession>
<feature type="domain" description="CDCP1 second and fifth CUB" evidence="3">
    <location>
        <begin position="404"/>
        <end position="480"/>
    </location>
</feature>
<proteinExistence type="predicted"/>
<dbReference type="InterPro" id="IPR038811">
    <property type="entry name" value="CDCP1"/>
</dbReference>
<dbReference type="PANTHER" id="PTHR14477">
    <property type="entry name" value="CUB DOMAIN-CONTAINING PROTEIN 1"/>
    <property type="match status" value="1"/>
</dbReference>
<evidence type="ECO:0000313" key="5">
    <source>
        <dbReference type="Proteomes" id="UP000314983"/>
    </source>
</evidence>
<organism evidence="4 5">
    <name type="scientific">Electrophorus electricus</name>
    <name type="common">Electric eel</name>
    <name type="synonym">Gymnotus electricus</name>
    <dbReference type="NCBI Taxonomy" id="8005"/>
    <lineage>
        <taxon>Eukaryota</taxon>
        <taxon>Metazoa</taxon>
        <taxon>Chordata</taxon>
        <taxon>Craniata</taxon>
        <taxon>Vertebrata</taxon>
        <taxon>Euteleostomi</taxon>
        <taxon>Actinopterygii</taxon>
        <taxon>Neopterygii</taxon>
        <taxon>Teleostei</taxon>
        <taxon>Ostariophysi</taxon>
        <taxon>Gymnotiformes</taxon>
        <taxon>Gymnotoidei</taxon>
        <taxon>Gymnotidae</taxon>
        <taxon>Electrophorus</taxon>
    </lineage>
</organism>
<reference evidence="5" key="1">
    <citation type="journal article" date="2014" name="Science">
        <title>Nonhuman genetics. Genomic basis for the convergent evolution of electric organs.</title>
        <authorList>
            <person name="Gallant J.R."/>
            <person name="Traeger L.L."/>
            <person name="Volkening J.D."/>
            <person name="Moffett H."/>
            <person name="Chen P.H."/>
            <person name="Novina C.D."/>
            <person name="Phillips G.N.Jr."/>
            <person name="Anand R."/>
            <person name="Wells G.B."/>
            <person name="Pinch M."/>
            <person name="Guth R."/>
            <person name="Unguez G.A."/>
            <person name="Albert J.S."/>
            <person name="Zakon H.H."/>
            <person name="Samanta M.P."/>
            <person name="Sussman M.R."/>
        </authorList>
    </citation>
    <scope>NUCLEOTIDE SEQUENCE [LARGE SCALE GENOMIC DNA]</scope>
</reference>
<dbReference type="SUPFAM" id="SSF49854">
    <property type="entry name" value="Spermadhesin, CUB domain"/>
    <property type="match status" value="1"/>
</dbReference>
<evidence type="ECO:0000259" key="3">
    <source>
        <dbReference type="Pfam" id="PF23668"/>
    </source>
</evidence>
<reference evidence="4" key="4">
    <citation type="submission" date="2025-08" db="UniProtKB">
        <authorList>
            <consortium name="Ensembl"/>
        </authorList>
    </citation>
    <scope>IDENTIFICATION</scope>
</reference>
<dbReference type="PANTHER" id="PTHR14477:SF1">
    <property type="entry name" value="CUB DOMAIN-CONTAINING PROTEIN 1"/>
    <property type="match status" value="1"/>
</dbReference>
<reference evidence="4" key="3">
    <citation type="submission" date="2020-05" db="EMBL/GenBank/DDBJ databases">
        <title>Electrophorus electricus (electric eel) genome, fEleEle1, primary haplotype.</title>
        <authorList>
            <person name="Myers G."/>
            <person name="Meyer A."/>
            <person name="Fedrigo O."/>
            <person name="Formenti G."/>
            <person name="Rhie A."/>
            <person name="Tracey A."/>
            <person name="Sims Y."/>
            <person name="Jarvis E.D."/>
        </authorList>
    </citation>
    <scope>NUCLEOTIDE SEQUENCE [LARGE SCALE GENOMIC DNA]</scope>
</reference>
<keyword evidence="1" id="KW-0472">Membrane</keyword>
<dbReference type="InterPro" id="IPR035914">
    <property type="entry name" value="Sperma_CUB_dom_sf"/>
</dbReference>
<feature type="domain" description="CDCP1 third and sixth CUB" evidence="2">
    <location>
        <begin position="510"/>
        <end position="622"/>
    </location>
</feature>
<dbReference type="InterPro" id="IPR056266">
    <property type="entry name" value="CDCP1_CUB_3rd_6th"/>
</dbReference>
<dbReference type="AlphaFoldDB" id="A0A4W4HIM2"/>
<protein>
    <recommendedName>
        <fullName evidence="6">CUB domain containing protein 1a</fullName>
    </recommendedName>
</protein>
<reference evidence="4" key="5">
    <citation type="submission" date="2025-09" db="UniProtKB">
        <authorList>
            <consortium name="Ensembl"/>
        </authorList>
    </citation>
    <scope>IDENTIFICATION</scope>
</reference>
<dbReference type="STRING" id="8005.ENSEEEP00000048990"/>
<keyword evidence="1" id="KW-1133">Transmembrane helix</keyword>
<dbReference type="GeneTree" id="ENSGT00390000010209"/>
<evidence type="ECO:0000256" key="1">
    <source>
        <dbReference type="SAM" id="Phobius"/>
    </source>
</evidence>
<name>A0A4W4HIM2_ELEEL</name>
<dbReference type="Ensembl" id="ENSEEET00000049523.2">
    <property type="protein sequence ID" value="ENSEEEP00000048990.2"/>
    <property type="gene ID" value="ENSEEEG00000023023.2"/>
</dbReference>
<evidence type="ECO:0000259" key="2">
    <source>
        <dbReference type="Pfam" id="PF23665"/>
    </source>
</evidence>
<sequence length="753" mass="84318">ATLWNVLFKNELLYAISLQNISAIGFYSGGPALTINLHSSTTIHINRSETAQQKCEVCIGSFCQSSVTLPNGLVSVVFSCLQPEDIFIVEIIRHIEYPSLQNFSRTFTWNVRALVQETFRLDFTTTGLQQIRPTESCQDKHVYSVSTGTTRLGIFCRHGTIKEMQVLNEGTVSLWVPGNRQLVTATFGVSLGQEITSLGIINITLPAENSSQEFFSPNYPDSFPDDDVIMWSFHVPPKYYATVHILNHTEPRCRRKDARLEYQLNGRTVVKKLNEAQLSEHPGPFNLSLQNCKKDTGPPSSSLSLQFRVSATRRSSEGLCNVDLTKEEGLLIHIKKKKPTSACILKLNSHAQETVTIRSEKTSYLSFIDCLEQDLLLTINKTLACPQQTNCLFSGVSLKVPALEKCLLGVLEQVTWHLYASQHGTVELMSPMGGLRQLLPGQTCNGSAFLTVSEDEPQGITVGQFCPQGPIQKVQIRVTNLTVSACPNGNDLRKISYPLLNVSFTKMIGESYIFTVLPKKDMAVLLATPAWPAGMRPHSTVSWIVTFSSKVQAHVGFSNISRLTCQNRYACIKVQKQGSWDHLYSWKEDEKPKDIVVKESFYLNMSNCMPLKGAFSVVSQITLQTSKDVLVNIIISVVILLLLLLIISTVVKKKKQKASMVSVYNPNGHVFLPGLHGIPQTTEDEDFHIYHCIDDTLVYGHLLKDGMKINQFEDYCVFFFFGIFSHKYPLKGLTLVLQMSDLFIRFMTPKTFA</sequence>
<evidence type="ECO:0000313" key="4">
    <source>
        <dbReference type="Ensembl" id="ENSEEEP00000048990.2"/>
    </source>
</evidence>